<name>A0A6M3LZ70_9ZZZZ</name>
<keyword evidence="1" id="KW-0175">Coiled coil</keyword>
<gene>
    <name evidence="3" type="ORF">MM415B05855_0009</name>
</gene>
<sequence>MKDRPDGFLSDERIRNTEVFDYIQELHGYLWRFVRAVHPGAGGHLDKCVDGALEAVRKLEEEKERAQFDALEAQAENAKLQQKVLQYSRERSVANRAELEAKQQVWVLEQEKAHLRRVRDAAILYVSWHMADDKWARRDPFRDLRDALKEGQDDGQPERDPEAIERASSAIDRRRRDGCCATKRGSKR</sequence>
<proteinExistence type="predicted"/>
<feature type="region of interest" description="Disordered" evidence="2">
    <location>
        <begin position="146"/>
        <end position="188"/>
    </location>
</feature>
<reference evidence="3" key="1">
    <citation type="submission" date="2020-03" db="EMBL/GenBank/DDBJ databases">
        <title>The deep terrestrial virosphere.</title>
        <authorList>
            <person name="Holmfeldt K."/>
            <person name="Nilsson E."/>
            <person name="Simone D."/>
            <person name="Lopez-Fernandez M."/>
            <person name="Wu X."/>
            <person name="de Brujin I."/>
            <person name="Lundin D."/>
            <person name="Andersson A."/>
            <person name="Bertilsson S."/>
            <person name="Dopson M."/>
        </authorList>
    </citation>
    <scope>NUCLEOTIDE SEQUENCE</scope>
    <source>
        <strain evidence="3">MM415B05855</strain>
    </source>
</reference>
<evidence type="ECO:0000313" key="3">
    <source>
        <dbReference type="EMBL" id="QJA97918.1"/>
    </source>
</evidence>
<protein>
    <submittedName>
        <fullName evidence="3">Uncharacterized protein</fullName>
    </submittedName>
</protein>
<evidence type="ECO:0000256" key="2">
    <source>
        <dbReference type="SAM" id="MobiDB-lite"/>
    </source>
</evidence>
<feature type="compositionally biased region" description="Basic and acidic residues" evidence="2">
    <location>
        <begin position="146"/>
        <end position="178"/>
    </location>
</feature>
<organism evidence="3">
    <name type="scientific">viral metagenome</name>
    <dbReference type="NCBI Taxonomy" id="1070528"/>
    <lineage>
        <taxon>unclassified sequences</taxon>
        <taxon>metagenomes</taxon>
        <taxon>organismal metagenomes</taxon>
    </lineage>
</organism>
<dbReference type="EMBL" id="MT143536">
    <property type="protein sequence ID" value="QJA97918.1"/>
    <property type="molecule type" value="Genomic_DNA"/>
</dbReference>
<evidence type="ECO:0000256" key="1">
    <source>
        <dbReference type="SAM" id="Coils"/>
    </source>
</evidence>
<dbReference type="AlphaFoldDB" id="A0A6M3LZ70"/>
<accession>A0A6M3LZ70</accession>
<feature type="coiled-coil region" evidence="1">
    <location>
        <begin position="49"/>
        <end position="90"/>
    </location>
</feature>